<evidence type="ECO:0000259" key="20">
    <source>
        <dbReference type="Pfam" id="PF24621"/>
    </source>
</evidence>
<evidence type="ECO:0000256" key="18">
    <source>
        <dbReference type="HAMAP-Rule" id="MF_00110"/>
    </source>
</evidence>
<dbReference type="NCBIfam" id="TIGR01357">
    <property type="entry name" value="aroB"/>
    <property type="match status" value="1"/>
</dbReference>
<dbReference type="InterPro" id="IPR056179">
    <property type="entry name" value="DHQS_C"/>
</dbReference>
<evidence type="ECO:0000256" key="17">
    <source>
        <dbReference type="ARBA" id="ARBA00023285"/>
    </source>
</evidence>
<evidence type="ECO:0000256" key="7">
    <source>
        <dbReference type="ARBA" id="ARBA00013031"/>
    </source>
</evidence>
<evidence type="ECO:0000256" key="12">
    <source>
        <dbReference type="ARBA" id="ARBA00022741"/>
    </source>
</evidence>
<dbReference type="PIRSF" id="PIRSF001455">
    <property type="entry name" value="DHQ_synth"/>
    <property type="match status" value="1"/>
</dbReference>
<keyword evidence="15 18" id="KW-0057">Aromatic amino acid biosynthesis</keyword>
<dbReference type="InterPro" id="IPR050071">
    <property type="entry name" value="Dehydroquinate_synthase"/>
</dbReference>
<reference evidence="21" key="2">
    <citation type="submission" date="2015-10" db="EMBL/GenBank/DDBJ databases">
        <authorList>
            <person name="Gilbert D.G."/>
        </authorList>
    </citation>
    <scope>NUCLEOTIDE SEQUENCE</scope>
    <source>
        <strain evidence="21">GO-13</strain>
    </source>
</reference>
<dbReference type="RefSeq" id="WP_048352925.1">
    <property type="nucleotide sequence ID" value="NZ_CP023481.1"/>
</dbReference>
<keyword evidence="10 18" id="KW-0028">Amino-acid biosynthesis</keyword>
<evidence type="ECO:0000256" key="10">
    <source>
        <dbReference type="ARBA" id="ARBA00022605"/>
    </source>
</evidence>
<dbReference type="AlphaFoldDB" id="A0A0T6BTE3"/>
<feature type="binding site" evidence="18">
    <location>
        <position position="184"/>
    </location>
    <ligand>
        <name>Zn(2+)</name>
        <dbReference type="ChEBI" id="CHEBI:29105"/>
    </ligand>
</feature>
<dbReference type="OrthoDB" id="9806583at2"/>
<dbReference type="GO" id="GO:0008652">
    <property type="term" value="P:amino acid biosynthetic process"/>
    <property type="evidence" value="ECO:0007669"/>
    <property type="project" value="UniProtKB-KW"/>
</dbReference>
<keyword evidence="14 18" id="KW-0520">NAD</keyword>
<dbReference type="Gene3D" id="3.40.50.1970">
    <property type="match status" value="1"/>
</dbReference>
<comment type="cofactor">
    <cofactor evidence="3">
        <name>Zn(2+)</name>
        <dbReference type="ChEBI" id="CHEBI:29105"/>
    </cofactor>
</comment>
<evidence type="ECO:0000256" key="2">
    <source>
        <dbReference type="ARBA" id="ARBA00001911"/>
    </source>
</evidence>
<evidence type="ECO:0000256" key="3">
    <source>
        <dbReference type="ARBA" id="ARBA00001947"/>
    </source>
</evidence>
<keyword evidence="24" id="KW-1185">Reference proteome</keyword>
<keyword evidence="9 18" id="KW-0963">Cytoplasm</keyword>
<keyword evidence="13 18" id="KW-0862">Zinc</keyword>
<dbReference type="STRING" id="1664069.BGLY_2680"/>
<feature type="binding site" evidence="18">
    <location>
        <position position="151"/>
    </location>
    <ligand>
        <name>NAD(+)</name>
        <dbReference type="ChEBI" id="CHEBI:57540"/>
    </ligand>
</feature>
<dbReference type="GO" id="GO:0005737">
    <property type="term" value="C:cytoplasm"/>
    <property type="evidence" value="ECO:0007669"/>
    <property type="project" value="UniProtKB-SubCell"/>
</dbReference>
<feature type="binding site" evidence="18">
    <location>
        <position position="246"/>
    </location>
    <ligand>
        <name>Zn(2+)</name>
        <dbReference type="ChEBI" id="CHEBI:29105"/>
    </ligand>
</feature>
<evidence type="ECO:0000313" key="24">
    <source>
        <dbReference type="Proteomes" id="UP001341297"/>
    </source>
</evidence>
<feature type="binding site" evidence="18">
    <location>
        <begin position="72"/>
        <end position="77"/>
    </location>
    <ligand>
        <name>NAD(+)</name>
        <dbReference type="ChEBI" id="CHEBI:57540"/>
    </ligand>
</feature>
<comment type="pathway">
    <text evidence="5 18">Metabolic intermediate biosynthesis; chorismate biosynthesis; chorismate from D-erythrose 4-phosphate and phosphoenolpyruvate: step 2/7.</text>
</comment>
<feature type="binding site" evidence="18">
    <location>
        <begin position="106"/>
        <end position="110"/>
    </location>
    <ligand>
        <name>NAD(+)</name>
        <dbReference type="ChEBI" id="CHEBI:57540"/>
    </ligand>
</feature>
<evidence type="ECO:0000256" key="8">
    <source>
        <dbReference type="ARBA" id="ARBA00017684"/>
    </source>
</evidence>
<dbReference type="Proteomes" id="UP000036168">
    <property type="component" value="Unassembled WGS sequence"/>
</dbReference>
<dbReference type="GO" id="GO:0009423">
    <property type="term" value="P:chorismate biosynthetic process"/>
    <property type="evidence" value="ECO:0007669"/>
    <property type="project" value="UniProtKB-UniRule"/>
</dbReference>
<feature type="binding site" evidence="18">
    <location>
        <position position="142"/>
    </location>
    <ligand>
        <name>NAD(+)</name>
        <dbReference type="ChEBI" id="CHEBI:57540"/>
    </ligand>
</feature>
<keyword evidence="11 18" id="KW-0479">Metal-binding</keyword>
<evidence type="ECO:0000256" key="5">
    <source>
        <dbReference type="ARBA" id="ARBA00004661"/>
    </source>
</evidence>
<protein>
    <recommendedName>
        <fullName evidence="8 18">3-dehydroquinate synthase</fullName>
        <shortName evidence="18">DHQS</shortName>
        <ecNumber evidence="7 18">4.2.3.4</ecNumber>
    </recommendedName>
</protein>
<comment type="cofactor">
    <cofactor evidence="18">
        <name>Co(2+)</name>
        <dbReference type="ChEBI" id="CHEBI:48828"/>
    </cofactor>
    <cofactor evidence="18">
        <name>Zn(2+)</name>
        <dbReference type="ChEBI" id="CHEBI:29105"/>
    </cofactor>
    <text evidence="18">Binds 1 divalent metal cation per subunit. Can use either Co(2+) or Zn(2+).</text>
</comment>
<dbReference type="EC" id="4.2.3.4" evidence="7 18"/>
<evidence type="ECO:0000313" key="23">
    <source>
        <dbReference type="Proteomes" id="UP000036168"/>
    </source>
</evidence>
<feature type="binding site" evidence="18">
    <location>
        <begin position="130"/>
        <end position="131"/>
    </location>
    <ligand>
        <name>NAD(+)</name>
        <dbReference type="ChEBI" id="CHEBI:57540"/>
    </ligand>
</feature>
<proteinExistence type="inferred from homology"/>
<feature type="domain" description="3-dehydroquinate synthase N-terminal" evidence="19">
    <location>
        <begin position="68"/>
        <end position="179"/>
    </location>
</feature>
<comment type="subcellular location">
    <subcellularLocation>
        <location evidence="4 18">Cytoplasm</location>
    </subcellularLocation>
</comment>
<dbReference type="Gene3D" id="1.20.1090.10">
    <property type="entry name" value="Dehydroquinate synthase-like - alpha domain"/>
    <property type="match status" value="1"/>
</dbReference>
<evidence type="ECO:0000256" key="4">
    <source>
        <dbReference type="ARBA" id="ARBA00004496"/>
    </source>
</evidence>
<reference evidence="22 24" key="3">
    <citation type="submission" date="2023-03" db="EMBL/GenBank/DDBJ databases">
        <title>Agriculturally important microbes genome sequencing.</title>
        <authorList>
            <person name="Dunlap C."/>
        </authorList>
    </citation>
    <scope>NUCLEOTIDE SEQUENCE [LARGE SCALE GENOMIC DNA]</scope>
    <source>
        <strain evidence="22 24">CBP-3203</strain>
    </source>
</reference>
<dbReference type="PANTHER" id="PTHR43622">
    <property type="entry name" value="3-DEHYDROQUINATE SYNTHASE"/>
    <property type="match status" value="1"/>
</dbReference>
<comment type="cofactor">
    <cofactor evidence="2 18">
        <name>NAD(+)</name>
        <dbReference type="ChEBI" id="CHEBI:57540"/>
    </cofactor>
</comment>
<dbReference type="InterPro" id="IPR030963">
    <property type="entry name" value="DHQ_synth_fam"/>
</dbReference>
<keyword evidence="17 18" id="KW-0170">Cobalt</keyword>
<dbReference type="EMBL" id="LECW02000004">
    <property type="protein sequence ID" value="KRT94916.1"/>
    <property type="molecule type" value="Genomic_DNA"/>
</dbReference>
<comment type="similarity">
    <text evidence="6 18">Belongs to the sugar phosphate cyclases superfamily. Dehydroquinate synthase family.</text>
</comment>
<dbReference type="CDD" id="cd08195">
    <property type="entry name" value="DHQS"/>
    <property type="match status" value="1"/>
</dbReference>
<evidence type="ECO:0000256" key="6">
    <source>
        <dbReference type="ARBA" id="ARBA00005412"/>
    </source>
</evidence>
<dbReference type="Pfam" id="PF01761">
    <property type="entry name" value="DHQ_synthase"/>
    <property type="match status" value="1"/>
</dbReference>
<keyword evidence="12 18" id="KW-0547">Nucleotide-binding</keyword>
<dbReference type="GO" id="GO:0003856">
    <property type="term" value="F:3-dehydroquinate synthase activity"/>
    <property type="evidence" value="ECO:0007669"/>
    <property type="project" value="UniProtKB-UniRule"/>
</dbReference>
<dbReference type="GO" id="GO:0009073">
    <property type="term" value="P:aromatic amino acid family biosynthetic process"/>
    <property type="evidence" value="ECO:0007669"/>
    <property type="project" value="UniProtKB-KW"/>
</dbReference>
<dbReference type="PANTHER" id="PTHR43622:SF7">
    <property type="entry name" value="3-DEHYDROQUINATE SYNTHASE, CHLOROPLASTIC"/>
    <property type="match status" value="1"/>
</dbReference>
<evidence type="ECO:0000259" key="19">
    <source>
        <dbReference type="Pfam" id="PF01761"/>
    </source>
</evidence>
<evidence type="ECO:0000256" key="1">
    <source>
        <dbReference type="ARBA" id="ARBA00001393"/>
    </source>
</evidence>
<dbReference type="InterPro" id="IPR016037">
    <property type="entry name" value="DHQ_synth_AroB"/>
</dbReference>
<dbReference type="Proteomes" id="UP001341297">
    <property type="component" value="Unassembled WGS sequence"/>
</dbReference>
<evidence type="ECO:0000256" key="16">
    <source>
        <dbReference type="ARBA" id="ARBA00023239"/>
    </source>
</evidence>
<comment type="catalytic activity">
    <reaction evidence="1 18">
        <text>7-phospho-2-dehydro-3-deoxy-D-arabino-heptonate = 3-dehydroquinate + phosphate</text>
        <dbReference type="Rhea" id="RHEA:21968"/>
        <dbReference type="ChEBI" id="CHEBI:32364"/>
        <dbReference type="ChEBI" id="CHEBI:43474"/>
        <dbReference type="ChEBI" id="CHEBI:58394"/>
        <dbReference type="EC" id="4.2.3.4"/>
    </reaction>
</comment>
<keyword evidence="16 18" id="KW-0456">Lyase</keyword>
<feature type="binding site" evidence="18">
    <location>
        <begin position="169"/>
        <end position="172"/>
    </location>
    <ligand>
        <name>NAD(+)</name>
        <dbReference type="ChEBI" id="CHEBI:57540"/>
    </ligand>
</feature>
<evidence type="ECO:0000313" key="22">
    <source>
        <dbReference type="EMBL" id="MEC0484678.1"/>
    </source>
</evidence>
<sequence>MKTLQIETASLSYPVFIGGGIRKHADELLSSLNLPMTKLFLITDEEVDKRYGEELYRLLQSKWPVKKVAVPSGEQAKSIDMFMKLQTEAIEFHLDRSSCILALGGGVVGDLAGFVASTFMRGIDYVQFPTTLLSHDSAVGGKVAINHPLGKNLIGAFHQPKAVIYDTECLRTLPEKEMRSGLAEVIKHAFIHDEAFLNDLLNINSIEEITNEQLNDMVYKGISIKEAIVSNDEREQGIRAYLNFGHTLGHAVEAEYGYGEITHGDAVALGMQFALFVSENVLNCPIDRKQTGSWLKKLGYPGQVKRDISTEALISRMMNDKKTRGGIIQFVLLDRIGSVRLHSFRSEEIERWLNMWRWRLEGDE</sequence>
<dbReference type="InterPro" id="IPR030960">
    <property type="entry name" value="DHQS/DOIS_N"/>
</dbReference>
<dbReference type="GO" id="GO:0046872">
    <property type="term" value="F:metal ion binding"/>
    <property type="evidence" value="ECO:0007669"/>
    <property type="project" value="UniProtKB-KW"/>
</dbReference>
<dbReference type="Pfam" id="PF24621">
    <property type="entry name" value="DHQS_C"/>
    <property type="match status" value="1"/>
</dbReference>
<dbReference type="HAMAP" id="MF_00110">
    <property type="entry name" value="DHQ_synthase"/>
    <property type="match status" value="1"/>
</dbReference>
<evidence type="ECO:0000256" key="9">
    <source>
        <dbReference type="ARBA" id="ARBA00022490"/>
    </source>
</evidence>
<feature type="binding site" evidence="18">
    <location>
        <position position="263"/>
    </location>
    <ligand>
        <name>Zn(2+)</name>
        <dbReference type="ChEBI" id="CHEBI:29105"/>
    </ligand>
</feature>
<evidence type="ECO:0000256" key="15">
    <source>
        <dbReference type="ARBA" id="ARBA00023141"/>
    </source>
</evidence>
<dbReference type="SUPFAM" id="SSF56796">
    <property type="entry name" value="Dehydroquinate synthase-like"/>
    <property type="match status" value="1"/>
</dbReference>
<dbReference type="UniPathway" id="UPA00053">
    <property type="reaction ID" value="UER00085"/>
</dbReference>
<dbReference type="GO" id="GO:0000166">
    <property type="term" value="F:nucleotide binding"/>
    <property type="evidence" value="ECO:0007669"/>
    <property type="project" value="UniProtKB-KW"/>
</dbReference>
<evidence type="ECO:0000256" key="14">
    <source>
        <dbReference type="ARBA" id="ARBA00023027"/>
    </source>
</evidence>
<feature type="domain" description="3-dehydroquinate synthase C-terminal" evidence="20">
    <location>
        <begin position="181"/>
        <end position="323"/>
    </location>
</feature>
<comment type="function">
    <text evidence="18">Catalyzes the conversion of 3-deoxy-D-arabino-heptulosonate 7-phosphate (DAHP) to dehydroquinate (DHQ).</text>
</comment>
<organism evidence="21 23">
    <name type="scientific">Bacillus glycinifermentans</name>
    <dbReference type="NCBI Taxonomy" id="1664069"/>
    <lineage>
        <taxon>Bacteria</taxon>
        <taxon>Bacillati</taxon>
        <taxon>Bacillota</taxon>
        <taxon>Bacilli</taxon>
        <taxon>Bacillales</taxon>
        <taxon>Bacillaceae</taxon>
        <taxon>Bacillus</taxon>
    </lineage>
</organism>
<evidence type="ECO:0000256" key="13">
    <source>
        <dbReference type="ARBA" id="ARBA00022833"/>
    </source>
</evidence>
<reference evidence="21 23" key="1">
    <citation type="journal article" date="2015" name="Int. J. Syst. Evol. Microbiol.">
        <title>Bacillus glycinifermentans sp. nov., isolated from fermented soybean paste.</title>
        <authorList>
            <person name="Kim S.J."/>
            <person name="Dunlap C.A."/>
            <person name="Kwon S.W."/>
            <person name="Rooney A.P."/>
        </authorList>
    </citation>
    <scope>NUCLEOTIDE SEQUENCE [LARGE SCALE GENOMIC DNA]</scope>
    <source>
        <strain evidence="21 23">GO-13</strain>
    </source>
</reference>
<accession>A0A0T6BTE3</accession>
<evidence type="ECO:0000256" key="11">
    <source>
        <dbReference type="ARBA" id="ARBA00022723"/>
    </source>
</evidence>
<name>A0A0T6BTE3_9BACI</name>
<evidence type="ECO:0000313" key="21">
    <source>
        <dbReference type="EMBL" id="KRT94916.1"/>
    </source>
</evidence>
<gene>
    <name evidence="18 22" type="primary">aroB</name>
    <name evidence="21" type="ORF">AB447_210270</name>
    <name evidence="22" type="ORF">P8828_07415</name>
</gene>
<comment type="caution">
    <text evidence="21">The sequence shown here is derived from an EMBL/GenBank/DDBJ whole genome shotgun (WGS) entry which is preliminary data.</text>
</comment>
<dbReference type="EMBL" id="JARRTL010000008">
    <property type="protein sequence ID" value="MEC0484678.1"/>
    <property type="molecule type" value="Genomic_DNA"/>
</dbReference>
<dbReference type="FunFam" id="3.40.50.1970:FF:000007">
    <property type="entry name" value="Pentafunctional AROM polypeptide"/>
    <property type="match status" value="1"/>
</dbReference>